<feature type="domain" description="Cadherin" evidence="6">
    <location>
        <begin position="236"/>
        <end position="321"/>
    </location>
</feature>
<gene>
    <name evidence="7" type="ORF">HAZT_HAZT006956</name>
</gene>
<dbReference type="Gene3D" id="2.60.40.60">
    <property type="entry name" value="Cadherins"/>
    <property type="match status" value="3"/>
</dbReference>
<dbReference type="FunFam" id="2.60.40.60:FF:000168">
    <property type="entry name" value="Cadherin-related family member 2"/>
    <property type="match status" value="1"/>
</dbReference>
<keyword evidence="3 5" id="KW-0106">Calcium</keyword>
<dbReference type="CDD" id="cd11304">
    <property type="entry name" value="Cadherin_repeat"/>
    <property type="match status" value="3"/>
</dbReference>
<evidence type="ECO:0000256" key="3">
    <source>
        <dbReference type="ARBA" id="ARBA00022837"/>
    </source>
</evidence>
<evidence type="ECO:0000256" key="2">
    <source>
        <dbReference type="ARBA" id="ARBA00022737"/>
    </source>
</evidence>
<feature type="domain" description="Cadherin" evidence="6">
    <location>
        <begin position="136"/>
        <end position="236"/>
    </location>
</feature>
<dbReference type="GO" id="GO:0045296">
    <property type="term" value="F:cadherin binding"/>
    <property type="evidence" value="ECO:0007669"/>
    <property type="project" value="TreeGrafter"/>
</dbReference>
<reference evidence="7" key="3">
    <citation type="submission" date="2019-06" db="EMBL/GenBank/DDBJ databases">
        <authorList>
            <person name="Poynton C."/>
            <person name="Hasenbein S."/>
            <person name="Benoit J.B."/>
            <person name="Sepulveda M.S."/>
            <person name="Poelchau M.F."/>
            <person name="Murali S.C."/>
            <person name="Chen S."/>
            <person name="Glastad K.M."/>
            <person name="Werren J.H."/>
            <person name="Vineis J.H."/>
            <person name="Bowen J.L."/>
            <person name="Friedrich M."/>
            <person name="Jones J."/>
            <person name="Robertson H.M."/>
            <person name="Feyereisen R."/>
            <person name="Mechler-Hickson A."/>
            <person name="Mathers N."/>
            <person name="Lee C.E."/>
            <person name="Colbourne J.K."/>
            <person name="Biales A."/>
            <person name="Johnston J.S."/>
            <person name="Wellborn G.A."/>
            <person name="Rosendale A.J."/>
            <person name="Cridge A.G."/>
            <person name="Munoz-Torres M.C."/>
            <person name="Bain P.A."/>
            <person name="Manny A.R."/>
            <person name="Major K.M."/>
            <person name="Lambert F.N."/>
            <person name="Vulpe C.D."/>
            <person name="Tuck P."/>
            <person name="Blalock B.J."/>
            <person name="Lin Y.-Y."/>
            <person name="Smith M.E."/>
            <person name="Ochoa-Acuna H."/>
            <person name="Chen M.-J.M."/>
            <person name="Childers C.P."/>
            <person name="Qu J."/>
            <person name="Dugan S."/>
            <person name="Lee S.L."/>
            <person name="Chao H."/>
            <person name="Dinh H."/>
            <person name="Han Y."/>
            <person name="Doddapaneni H."/>
            <person name="Worley K.C."/>
            <person name="Muzny D.M."/>
            <person name="Gibbs R.A."/>
            <person name="Richards S."/>
        </authorList>
    </citation>
    <scope>NUCLEOTIDE SEQUENCE</scope>
    <source>
        <strain evidence="7">HAZT.00-mixed</strain>
        <tissue evidence="7">Whole organism</tissue>
    </source>
</reference>
<dbReference type="OrthoDB" id="9990384at2759"/>
<dbReference type="AlphaFoldDB" id="A0A6A0HGU2"/>
<proteinExistence type="predicted"/>
<evidence type="ECO:0000256" key="4">
    <source>
        <dbReference type="ARBA" id="ARBA00023136"/>
    </source>
</evidence>
<dbReference type="PRINTS" id="PR00205">
    <property type="entry name" value="CADHERIN"/>
</dbReference>
<dbReference type="EMBL" id="JQDR03000399">
    <property type="protein sequence ID" value="KAA0203915.1"/>
    <property type="molecule type" value="Genomic_DNA"/>
</dbReference>
<evidence type="ECO:0000259" key="6">
    <source>
        <dbReference type="PROSITE" id="PS50268"/>
    </source>
</evidence>
<reference evidence="7" key="2">
    <citation type="journal article" date="2018" name="Environ. Sci. Technol.">
        <title>The Toxicogenome of Hyalella azteca: A Model for Sediment Ecotoxicology and Evolutionary Toxicology.</title>
        <authorList>
            <person name="Poynton H.C."/>
            <person name="Hasenbein S."/>
            <person name="Benoit J.B."/>
            <person name="Sepulveda M.S."/>
            <person name="Poelchau M.F."/>
            <person name="Hughes D.S.T."/>
            <person name="Murali S.C."/>
            <person name="Chen S."/>
            <person name="Glastad K.M."/>
            <person name="Goodisman M.A.D."/>
            <person name="Werren J.H."/>
            <person name="Vineis J.H."/>
            <person name="Bowen J.L."/>
            <person name="Friedrich M."/>
            <person name="Jones J."/>
            <person name="Robertson H.M."/>
            <person name="Feyereisen R."/>
            <person name="Mechler-Hickson A."/>
            <person name="Mathers N."/>
            <person name="Lee C.E."/>
            <person name="Colbourne J.K."/>
            <person name="Biales A."/>
            <person name="Johnston J.S."/>
            <person name="Wellborn G.A."/>
            <person name="Rosendale A.J."/>
            <person name="Cridge A.G."/>
            <person name="Munoz-Torres M.C."/>
            <person name="Bain P.A."/>
            <person name="Manny A.R."/>
            <person name="Major K.M."/>
            <person name="Lambert F.N."/>
            <person name="Vulpe C.D."/>
            <person name="Tuck P."/>
            <person name="Blalock B.J."/>
            <person name="Lin Y.Y."/>
            <person name="Smith M.E."/>
            <person name="Ochoa-Acuna H."/>
            <person name="Chen M.M."/>
            <person name="Childers C.P."/>
            <person name="Qu J."/>
            <person name="Dugan S."/>
            <person name="Lee S.L."/>
            <person name="Chao H."/>
            <person name="Dinh H."/>
            <person name="Han Y."/>
            <person name="Doddapaneni H."/>
            <person name="Worley K.C."/>
            <person name="Muzny D.M."/>
            <person name="Gibbs R.A."/>
            <person name="Richards S."/>
        </authorList>
    </citation>
    <scope>NUCLEOTIDE SEQUENCE</scope>
    <source>
        <strain evidence="7">HAZT.00-mixed</strain>
        <tissue evidence="7">Whole organism</tissue>
    </source>
</reference>
<evidence type="ECO:0000313" key="7">
    <source>
        <dbReference type="EMBL" id="KAA0203915.1"/>
    </source>
</evidence>
<dbReference type="Proteomes" id="UP000711488">
    <property type="component" value="Unassembled WGS sequence"/>
</dbReference>
<dbReference type="GO" id="GO:0005509">
    <property type="term" value="F:calcium ion binding"/>
    <property type="evidence" value="ECO:0007669"/>
    <property type="project" value="UniProtKB-UniRule"/>
</dbReference>
<dbReference type="InterPro" id="IPR039808">
    <property type="entry name" value="Cadherin"/>
</dbReference>
<dbReference type="PROSITE" id="PS50268">
    <property type="entry name" value="CADHERIN_2"/>
    <property type="match status" value="3"/>
</dbReference>
<reference evidence="7" key="1">
    <citation type="submission" date="2014-08" db="EMBL/GenBank/DDBJ databases">
        <authorList>
            <person name="Murali S."/>
            <person name="Richards S."/>
            <person name="Bandaranaike D."/>
            <person name="Bellair M."/>
            <person name="Blankenburg K."/>
            <person name="Chao H."/>
            <person name="Dinh H."/>
            <person name="Doddapaneni H."/>
            <person name="Dugan-Rocha S."/>
            <person name="Elkadiri S."/>
            <person name="Gnanaolivu R."/>
            <person name="Hughes D."/>
            <person name="Lee S."/>
            <person name="Li M."/>
            <person name="Ming W."/>
            <person name="Munidasa M."/>
            <person name="Muniz J."/>
            <person name="Nguyen L."/>
            <person name="Osuji N."/>
            <person name="Pu L.-L."/>
            <person name="Puazo M."/>
            <person name="Skinner E."/>
            <person name="Qu C."/>
            <person name="Quiroz J."/>
            <person name="Raj R."/>
            <person name="Weissenberger G."/>
            <person name="Xin Y."/>
            <person name="Zou X."/>
            <person name="Han Y."/>
            <person name="Worley K."/>
            <person name="Muzny D."/>
            <person name="Gibbs R."/>
        </authorList>
    </citation>
    <scope>NUCLEOTIDE SEQUENCE</scope>
    <source>
        <strain evidence="7">HAZT.00-mixed</strain>
        <tissue evidence="7">Whole organism</tissue>
    </source>
</reference>
<comment type="subcellular location">
    <subcellularLocation>
        <location evidence="1">Membrane</location>
    </subcellularLocation>
</comment>
<dbReference type="GO" id="GO:0016342">
    <property type="term" value="C:catenin complex"/>
    <property type="evidence" value="ECO:0007669"/>
    <property type="project" value="TreeGrafter"/>
</dbReference>
<dbReference type="SMART" id="SM00112">
    <property type="entry name" value="CA"/>
    <property type="match status" value="2"/>
</dbReference>
<dbReference type="SUPFAM" id="SSF49313">
    <property type="entry name" value="Cadherin-like"/>
    <property type="match status" value="3"/>
</dbReference>
<evidence type="ECO:0000256" key="5">
    <source>
        <dbReference type="PROSITE-ProRule" id="PRU00043"/>
    </source>
</evidence>
<dbReference type="GO" id="GO:0008013">
    <property type="term" value="F:beta-catenin binding"/>
    <property type="evidence" value="ECO:0007669"/>
    <property type="project" value="TreeGrafter"/>
</dbReference>
<dbReference type="GO" id="GO:0007156">
    <property type="term" value="P:homophilic cell adhesion via plasma membrane adhesion molecules"/>
    <property type="evidence" value="ECO:0007669"/>
    <property type="project" value="InterPro"/>
</dbReference>
<protein>
    <recommendedName>
        <fullName evidence="6">Cadherin domain-containing protein</fullName>
    </recommendedName>
</protein>
<dbReference type="PANTHER" id="PTHR24027:SF438">
    <property type="entry name" value="CADHERIN 23"/>
    <property type="match status" value="1"/>
</dbReference>
<keyword evidence="4" id="KW-0472">Membrane</keyword>
<evidence type="ECO:0000256" key="1">
    <source>
        <dbReference type="ARBA" id="ARBA00004370"/>
    </source>
</evidence>
<sequence length="324" mass="34454">MWSSADVVVRVRDVQNRPPEFRGSRTGVIREDAAIGTEVMTVHAVDGDVGQPRDVVYSLVENPHDFFLVESSSGVLSTARPLDREALSSGDGVVRLMVKATEVNDDGTLAKDEESSTTTMITVTIRDVNDEAPKFNKREYRTSVPENVADGTPLALLDILVQDTDVGSNAVFGLSLLDASGKFSVEPEVAAGSSSVSLRVAKGPLDFENPNEQKFILLVVATETLTEEKLSSTATVVDAYTASISETAVPGSVVGTITARDRDQGVLGTSGIVYSLSGNGADKFTVHPESGVITVADCATPGAGDCLDYETRDTYFLSLQVCPW</sequence>
<dbReference type="InterPro" id="IPR002126">
    <property type="entry name" value="Cadherin-like_dom"/>
</dbReference>
<comment type="caution">
    <text evidence="7">The sequence shown here is derived from an EMBL/GenBank/DDBJ whole genome shotgun (WGS) entry which is preliminary data.</text>
</comment>
<accession>A0A6A0HGU2</accession>
<feature type="domain" description="Cadherin" evidence="6">
    <location>
        <begin position="21"/>
        <end position="135"/>
    </location>
</feature>
<organism evidence="7">
    <name type="scientific">Hyalella azteca</name>
    <name type="common">Amphipod</name>
    <dbReference type="NCBI Taxonomy" id="294128"/>
    <lineage>
        <taxon>Eukaryota</taxon>
        <taxon>Metazoa</taxon>
        <taxon>Ecdysozoa</taxon>
        <taxon>Arthropoda</taxon>
        <taxon>Crustacea</taxon>
        <taxon>Multicrustacea</taxon>
        <taxon>Malacostraca</taxon>
        <taxon>Eumalacostraca</taxon>
        <taxon>Peracarida</taxon>
        <taxon>Amphipoda</taxon>
        <taxon>Senticaudata</taxon>
        <taxon>Talitrida</taxon>
        <taxon>Talitroidea</taxon>
        <taxon>Hyalellidae</taxon>
        <taxon>Hyalella</taxon>
    </lineage>
</organism>
<name>A0A6A0HGU2_HYAAZ</name>
<keyword evidence="2" id="KW-0677">Repeat</keyword>
<dbReference type="Pfam" id="PF00028">
    <property type="entry name" value="Cadherin"/>
    <property type="match status" value="2"/>
</dbReference>
<dbReference type="PANTHER" id="PTHR24027">
    <property type="entry name" value="CADHERIN-23"/>
    <property type="match status" value="1"/>
</dbReference>
<dbReference type="GO" id="GO:0016477">
    <property type="term" value="P:cell migration"/>
    <property type="evidence" value="ECO:0007669"/>
    <property type="project" value="TreeGrafter"/>
</dbReference>
<dbReference type="InterPro" id="IPR015919">
    <property type="entry name" value="Cadherin-like_sf"/>
</dbReference>